<dbReference type="RefSeq" id="WP_341471047.1">
    <property type="nucleotide sequence ID" value="NZ_CP128400.1"/>
</dbReference>
<dbReference type="InterPro" id="IPR011053">
    <property type="entry name" value="Single_hybrid_motif"/>
</dbReference>
<proteinExistence type="inferred from homology"/>
<evidence type="ECO:0000256" key="6">
    <source>
        <dbReference type="SAM" id="Phobius"/>
    </source>
</evidence>
<dbReference type="SUPFAM" id="SSF51230">
    <property type="entry name" value="Single hybrid motif"/>
    <property type="match status" value="1"/>
</dbReference>
<dbReference type="AlphaFoldDB" id="A0A8T7M559"/>
<dbReference type="PANTHER" id="PTHR30386">
    <property type="entry name" value="MEMBRANE FUSION SUBUNIT OF EMRAB-TOLC MULTIDRUG EFFLUX PUMP"/>
    <property type="match status" value="1"/>
</dbReference>
<dbReference type="Pfam" id="PF00364">
    <property type="entry name" value="Biotin_lipoyl"/>
    <property type="match status" value="1"/>
</dbReference>
<evidence type="ECO:0000259" key="7">
    <source>
        <dbReference type="Pfam" id="PF00364"/>
    </source>
</evidence>
<evidence type="ECO:0000256" key="1">
    <source>
        <dbReference type="ARBA" id="ARBA00004167"/>
    </source>
</evidence>
<name>A0A8T7M559_9CHLR</name>
<dbReference type="PANTHER" id="PTHR30386:SF26">
    <property type="entry name" value="TRANSPORT PROTEIN COMB"/>
    <property type="match status" value="1"/>
</dbReference>
<dbReference type="Proteomes" id="UP000521676">
    <property type="component" value="Unassembled WGS sequence"/>
</dbReference>
<dbReference type="InterPro" id="IPR050739">
    <property type="entry name" value="MFP"/>
</dbReference>
<evidence type="ECO:0000256" key="4">
    <source>
        <dbReference type="ARBA" id="ARBA00022989"/>
    </source>
</evidence>
<dbReference type="EMBL" id="CP128400">
    <property type="protein sequence ID" value="WJW69159.1"/>
    <property type="molecule type" value="Genomic_DNA"/>
</dbReference>
<reference evidence="9" key="2">
    <citation type="journal article" date="2024" name="Nature">
        <title>Anoxygenic phototroph of the Chloroflexota uses a type I reaction centre.</title>
        <authorList>
            <person name="Tsuji J.M."/>
            <person name="Shaw N.A."/>
            <person name="Nagashima S."/>
            <person name="Venkiteswaran J.J."/>
            <person name="Schiff S.L."/>
            <person name="Watanabe T."/>
            <person name="Fukui M."/>
            <person name="Hanada S."/>
            <person name="Tank M."/>
            <person name="Neufeld J.D."/>
        </authorList>
    </citation>
    <scope>NUCLEOTIDE SEQUENCE</scope>
    <source>
        <strain evidence="9">L227-S17</strain>
    </source>
</reference>
<keyword evidence="3 6" id="KW-0812">Transmembrane</keyword>
<dbReference type="Proteomes" id="UP001431572">
    <property type="component" value="Chromosome 2"/>
</dbReference>
<evidence type="ECO:0000313" key="11">
    <source>
        <dbReference type="Proteomes" id="UP001431572"/>
    </source>
</evidence>
<comment type="subcellular location">
    <subcellularLocation>
        <location evidence="1">Membrane</location>
        <topology evidence="1">Single-pass membrane protein</topology>
    </subcellularLocation>
</comment>
<reference evidence="8 10" key="1">
    <citation type="submission" date="2020-06" db="EMBL/GenBank/DDBJ databases">
        <title>Anoxygenic phototrophic Chloroflexota member uses a Type I reaction center.</title>
        <authorList>
            <person name="Tsuji J.M."/>
            <person name="Shaw N.A."/>
            <person name="Nagashima S."/>
            <person name="Venkiteswaran J."/>
            <person name="Schiff S.L."/>
            <person name="Hanada S."/>
            <person name="Tank M."/>
            <person name="Neufeld J.D."/>
        </authorList>
    </citation>
    <scope>NUCLEOTIDE SEQUENCE [LARGE SCALE GENOMIC DNA]</scope>
    <source>
        <strain evidence="8">L227-S17</strain>
    </source>
</reference>
<keyword evidence="4 6" id="KW-1133">Transmembrane helix</keyword>
<dbReference type="EMBL" id="JACATZ010000003">
    <property type="protein sequence ID" value="NWJ47241.1"/>
    <property type="molecule type" value="Genomic_DNA"/>
</dbReference>
<evidence type="ECO:0000256" key="3">
    <source>
        <dbReference type="ARBA" id="ARBA00022692"/>
    </source>
</evidence>
<protein>
    <submittedName>
        <fullName evidence="9">HlyD family efflux transporter periplasmic adaptor subunit</fullName>
    </submittedName>
</protein>
<evidence type="ECO:0000256" key="5">
    <source>
        <dbReference type="ARBA" id="ARBA00023136"/>
    </source>
</evidence>
<keyword evidence="5 6" id="KW-0472">Membrane</keyword>
<feature type="transmembrane region" description="Helical" evidence="6">
    <location>
        <begin position="31"/>
        <end position="50"/>
    </location>
</feature>
<dbReference type="Gene3D" id="2.40.50.100">
    <property type="match status" value="1"/>
</dbReference>
<comment type="similarity">
    <text evidence="2">Belongs to the membrane fusion protein (MFP) (TC 8.A.1) family.</text>
</comment>
<evidence type="ECO:0000313" key="10">
    <source>
        <dbReference type="Proteomes" id="UP000521676"/>
    </source>
</evidence>
<organism evidence="8 10">
    <name type="scientific">Candidatus Chlorohelix allophototropha</name>
    <dbReference type="NCBI Taxonomy" id="3003348"/>
    <lineage>
        <taxon>Bacteria</taxon>
        <taxon>Bacillati</taxon>
        <taxon>Chloroflexota</taxon>
        <taxon>Chloroflexia</taxon>
        <taxon>Candidatus Chloroheliales</taxon>
        <taxon>Candidatus Chloroheliaceae</taxon>
        <taxon>Candidatus Chlorohelix</taxon>
    </lineage>
</organism>
<sequence>MSNIFRQNALNKLSTPEDLDKTIRVTERRGWIALAGLALVLVIALVWAIFGSIPTVLRGTGLLYSPDAIKEVTTPDAGFVTDISVRSGDTVKDGQVIAKIKNQSGADVELRSPGDGTVLDVLVEKGSPLQALASVVNIELSGKPLQGVVFVSLGDGKRIKPGMKVQLSPSSVRAEESGFLLGTVSLVSQFPVSAQSLLVQLKSRELVEALASGAPLIRVDVALEKDSTFSEFKWTTGSGPHLKLTGGTLASANLVLGEQRPITLILPVFQQEGN</sequence>
<evidence type="ECO:0000313" key="9">
    <source>
        <dbReference type="EMBL" id="WJW69159.1"/>
    </source>
</evidence>
<dbReference type="GO" id="GO:0016020">
    <property type="term" value="C:membrane"/>
    <property type="evidence" value="ECO:0007669"/>
    <property type="project" value="UniProtKB-SubCell"/>
</dbReference>
<gene>
    <name evidence="8" type="ORF">HXX08_15370</name>
    <name evidence="9" type="ORF">OZ401_002755</name>
</gene>
<dbReference type="InterPro" id="IPR000089">
    <property type="entry name" value="Biotin_lipoyl"/>
</dbReference>
<feature type="domain" description="Lipoyl-binding" evidence="7">
    <location>
        <begin position="70"/>
        <end position="131"/>
    </location>
</feature>
<keyword evidence="11" id="KW-1185">Reference proteome</keyword>
<accession>A0A8T7M559</accession>
<evidence type="ECO:0000313" key="8">
    <source>
        <dbReference type="EMBL" id="NWJ47241.1"/>
    </source>
</evidence>
<evidence type="ECO:0000256" key="2">
    <source>
        <dbReference type="ARBA" id="ARBA00009477"/>
    </source>
</evidence>
<dbReference type="PRINTS" id="PR01490">
    <property type="entry name" value="RTXTOXIND"/>
</dbReference>